<dbReference type="RefSeq" id="WP_307273229.1">
    <property type="nucleotide sequence ID" value="NZ_JAUSVX010000005.1"/>
</dbReference>
<feature type="domain" description="Glycosyl transferase family 1" evidence="1">
    <location>
        <begin position="568"/>
        <end position="723"/>
    </location>
</feature>
<sequence>MLASGGLPENDAGESGVAAAWRASHVCRTPHRRRWSRARSWPSTALQRGDLEEVCALVKDKMQRARRLYSIRGFTARLREWKRDDPVTAAIRRGRRNGGKPGELPAHVVAPSIDLDIESGRLDPAEAMGPLLRLIEEYPESDQLYIAAARILDRIDRKAARRVWKKFFERISITLEGYRRTLRMQTAIRGREATLEALHASSDDSRSLELLLCRGVGYEMLGEADHADACFRDLLAFHPDVEIVHREYCRLLVTRGLLVDAVQALEEAIERFPSANWFSRKLGTVRGSIDDVEALAPGELTAGRPASLVVLQRILDDLIAERTDPPAKPYLGRSLLLTSTLGPGGAERQLVNTALALHAAMTERRTIGGLQMVGPLVVGVRQTGGQQDNDFHLSALARAGVSVFEYGRWPAAGGDGDLSITARYGHHMRFLPRQMAEGISKLADWLAWQSPDVVQIWQDGTIYATALAALIARVPRIVLMVRTLPPIDRRDRLKPEYELLYRRLLAAPGVVLAANAAATARRYEEWLAQPAGRVRVLRNGISFVDRDAPADVRGLAEAFDRQTGHGFTVGCVMRVDENKRPLDWIRIAAGLAEHEPTSRFIVVGDGPLLGAMQAYAERIDLGPRILFVGRSQHVGFWYTRFDLLMQLSRHEGLPNSVIEAQVLGIPVMATAAGGSAEAVQRGVTGELIDDVDVLPYTAIVEKLVRLARAPERRARMGEAARAWAGRAFSIEAMLANTASLLSDGGPRT</sequence>
<dbReference type="PANTHER" id="PTHR12526:SF630">
    <property type="entry name" value="GLYCOSYLTRANSFERASE"/>
    <property type="match status" value="1"/>
</dbReference>
<keyword evidence="4" id="KW-1185">Reference proteome</keyword>
<dbReference type="InterPro" id="IPR011990">
    <property type="entry name" value="TPR-like_helical_dom_sf"/>
</dbReference>
<dbReference type="InterPro" id="IPR028098">
    <property type="entry name" value="Glyco_trans_4-like_N"/>
</dbReference>
<evidence type="ECO:0000259" key="1">
    <source>
        <dbReference type="Pfam" id="PF00534"/>
    </source>
</evidence>
<dbReference type="SUPFAM" id="SSF48452">
    <property type="entry name" value="TPR-like"/>
    <property type="match status" value="1"/>
</dbReference>
<proteinExistence type="predicted"/>
<dbReference type="Pfam" id="PF13439">
    <property type="entry name" value="Glyco_transf_4"/>
    <property type="match status" value="1"/>
</dbReference>
<dbReference type="SUPFAM" id="SSF53756">
    <property type="entry name" value="UDP-Glycosyltransferase/glycogen phosphorylase"/>
    <property type="match status" value="1"/>
</dbReference>
<accession>A0ABU0J6Q4</accession>
<organism evidence="3 4">
    <name type="scientific">Labrys wisconsinensis</name>
    <dbReference type="NCBI Taxonomy" id="425677"/>
    <lineage>
        <taxon>Bacteria</taxon>
        <taxon>Pseudomonadati</taxon>
        <taxon>Pseudomonadota</taxon>
        <taxon>Alphaproteobacteria</taxon>
        <taxon>Hyphomicrobiales</taxon>
        <taxon>Xanthobacteraceae</taxon>
        <taxon>Labrys</taxon>
    </lineage>
</organism>
<reference evidence="3 4" key="1">
    <citation type="submission" date="2023-07" db="EMBL/GenBank/DDBJ databases">
        <title>Genomic Encyclopedia of Type Strains, Phase IV (KMG-IV): sequencing the most valuable type-strain genomes for metagenomic binning, comparative biology and taxonomic classification.</title>
        <authorList>
            <person name="Goeker M."/>
        </authorList>
    </citation>
    <scope>NUCLEOTIDE SEQUENCE [LARGE SCALE GENOMIC DNA]</scope>
    <source>
        <strain evidence="3 4">DSM 19619</strain>
    </source>
</reference>
<dbReference type="Gene3D" id="3.40.50.2000">
    <property type="entry name" value="Glycogen Phosphorylase B"/>
    <property type="match status" value="2"/>
</dbReference>
<protein>
    <submittedName>
        <fullName evidence="3">Glycosyltransferase involved in cell wall biosynthesis</fullName>
    </submittedName>
</protein>
<dbReference type="InterPro" id="IPR001296">
    <property type="entry name" value="Glyco_trans_1"/>
</dbReference>
<dbReference type="Gene3D" id="1.25.40.10">
    <property type="entry name" value="Tetratricopeptide repeat domain"/>
    <property type="match status" value="1"/>
</dbReference>
<dbReference type="PANTHER" id="PTHR12526">
    <property type="entry name" value="GLYCOSYLTRANSFERASE"/>
    <property type="match status" value="1"/>
</dbReference>
<dbReference type="Pfam" id="PF00534">
    <property type="entry name" value="Glycos_transf_1"/>
    <property type="match status" value="1"/>
</dbReference>
<dbReference type="EMBL" id="JAUSVX010000005">
    <property type="protein sequence ID" value="MDQ0469946.1"/>
    <property type="molecule type" value="Genomic_DNA"/>
</dbReference>
<comment type="caution">
    <text evidence="3">The sequence shown here is derived from an EMBL/GenBank/DDBJ whole genome shotgun (WGS) entry which is preliminary data.</text>
</comment>
<gene>
    <name evidence="3" type="ORF">QO011_002962</name>
</gene>
<dbReference type="Proteomes" id="UP001242480">
    <property type="component" value="Unassembled WGS sequence"/>
</dbReference>
<evidence type="ECO:0000313" key="3">
    <source>
        <dbReference type="EMBL" id="MDQ0469946.1"/>
    </source>
</evidence>
<evidence type="ECO:0000259" key="2">
    <source>
        <dbReference type="Pfam" id="PF13439"/>
    </source>
</evidence>
<name>A0ABU0J6Q4_9HYPH</name>
<feature type="domain" description="Glycosyltransferase subfamily 4-like N-terminal" evidence="2">
    <location>
        <begin position="395"/>
        <end position="541"/>
    </location>
</feature>
<evidence type="ECO:0000313" key="4">
    <source>
        <dbReference type="Proteomes" id="UP001242480"/>
    </source>
</evidence>